<comment type="caution">
    <text evidence="1">The sequence shown here is derived from an EMBL/GenBank/DDBJ whole genome shotgun (WGS) entry which is preliminary data.</text>
</comment>
<accession>A0A7C9H9M4</accession>
<dbReference type="Proteomes" id="UP000483078">
    <property type="component" value="Unassembled WGS sequence"/>
</dbReference>
<name>A0A7C9H9M4_9RHOB</name>
<reference evidence="1 2" key="1">
    <citation type="submission" date="2019-06" db="EMBL/GenBank/DDBJ databases">
        <title>Enrichment of Autotrophic Halophilic Microorganisms from Red Sea Brine Pool Using Microbial Electrosynthesis System.</title>
        <authorList>
            <person name="Alqahtani M.F."/>
            <person name="Bajracharya S."/>
            <person name="Katuri K.P."/>
            <person name="Ali M."/>
            <person name="Saikaly P.E."/>
        </authorList>
    </citation>
    <scope>NUCLEOTIDE SEQUENCE [LARGE SCALE GENOMIC DNA]</scope>
    <source>
        <strain evidence="1">MES6</strain>
    </source>
</reference>
<gene>
    <name evidence="1" type="ORF">FH759_02565</name>
</gene>
<protein>
    <submittedName>
        <fullName evidence="1">Uncharacterized protein</fullName>
    </submittedName>
</protein>
<evidence type="ECO:0000313" key="1">
    <source>
        <dbReference type="EMBL" id="MTJ03566.1"/>
    </source>
</evidence>
<dbReference type="Pfam" id="PF20083">
    <property type="entry name" value="DUF6477"/>
    <property type="match status" value="1"/>
</dbReference>
<proteinExistence type="predicted"/>
<dbReference type="EMBL" id="VENJ01000003">
    <property type="protein sequence ID" value="MTJ03566.1"/>
    <property type="molecule type" value="Genomic_DNA"/>
</dbReference>
<dbReference type="RefSeq" id="WP_273248110.1">
    <property type="nucleotide sequence ID" value="NZ_VENJ01000003.1"/>
</dbReference>
<sequence length="103" mass="11698">MNDVLEHLDTLRRPRLLIRAARIGLQEYRRDLHLRRLLSCSGTWRSGKALHALIELEETLNLQRREGAAAYSACRHVDILIAMMAEARLLRSTEVADAAEPAP</sequence>
<dbReference type="AlphaFoldDB" id="A0A7C9H9M4"/>
<organism evidence="1 2">
    <name type="scientific">Sediminimonas qiaohouensis</name>
    <dbReference type="NCBI Taxonomy" id="552061"/>
    <lineage>
        <taxon>Bacteria</taxon>
        <taxon>Pseudomonadati</taxon>
        <taxon>Pseudomonadota</taxon>
        <taxon>Alphaproteobacteria</taxon>
        <taxon>Rhodobacterales</taxon>
        <taxon>Roseobacteraceae</taxon>
        <taxon>Sediminimonas</taxon>
    </lineage>
</organism>
<dbReference type="InterPro" id="IPR045516">
    <property type="entry name" value="DUF6477"/>
</dbReference>
<evidence type="ECO:0000313" key="2">
    <source>
        <dbReference type="Proteomes" id="UP000483078"/>
    </source>
</evidence>